<feature type="region of interest" description="Disordered" evidence="1">
    <location>
        <begin position="156"/>
        <end position="193"/>
    </location>
</feature>
<keyword evidence="2" id="KW-0732">Signal</keyword>
<dbReference type="STRING" id="41447.ENSSDUP00000003841"/>
<dbReference type="Ensembl" id="ENSSDUT00000003924.1">
    <property type="protein sequence ID" value="ENSSDUP00000003841.1"/>
    <property type="gene ID" value="ENSSDUG00000002898.1"/>
</dbReference>
<feature type="compositionally biased region" description="Polar residues" evidence="1">
    <location>
        <begin position="108"/>
        <end position="119"/>
    </location>
</feature>
<sequence length="193" mass="19269">MFWISCLLIGSISCSPVPKASGYDGSAPSGSYASPPSGYDSSAPSGTYTGGYASSASGYDGSAPSGIYASPASGYGSSAPSGMYTGGYASSDSGYAGSSSYGFVSPQDEASSGSATNTGAGIETPEPVFSDVSDLEPVYSFSSRSSYQRGREVFAQTRYTPGEPAPLVMPVSRRISKTATQSGSAGAPAKGGF</sequence>
<feature type="region of interest" description="Disordered" evidence="1">
    <location>
        <begin position="25"/>
        <end position="45"/>
    </location>
</feature>
<dbReference type="AlphaFoldDB" id="A0A3B4TCJ8"/>
<dbReference type="Proteomes" id="UP000261420">
    <property type="component" value="Unplaced"/>
</dbReference>
<evidence type="ECO:0000313" key="4">
    <source>
        <dbReference type="Proteomes" id="UP000261420"/>
    </source>
</evidence>
<protein>
    <submittedName>
        <fullName evidence="3">Uncharacterized protein</fullName>
    </submittedName>
</protein>
<evidence type="ECO:0000256" key="2">
    <source>
        <dbReference type="SAM" id="SignalP"/>
    </source>
</evidence>
<reference evidence="3" key="1">
    <citation type="submission" date="2025-08" db="UniProtKB">
        <authorList>
            <consortium name="Ensembl"/>
        </authorList>
    </citation>
    <scope>IDENTIFICATION</scope>
</reference>
<name>A0A3B4TCJ8_SERDU</name>
<dbReference type="InterPro" id="IPR009803">
    <property type="entry name" value="DUF1373"/>
</dbReference>
<dbReference type="Pfam" id="PF07117">
    <property type="entry name" value="DUF1373"/>
    <property type="match status" value="1"/>
</dbReference>
<organism evidence="3 4">
    <name type="scientific">Seriola dumerili</name>
    <name type="common">Greater amberjack</name>
    <name type="synonym">Caranx dumerili</name>
    <dbReference type="NCBI Taxonomy" id="41447"/>
    <lineage>
        <taxon>Eukaryota</taxon>
        <taxon>Metazoa</taxon>
        <taxon>Chordata</taxon>
        <taxon>Craniata</taxon>
        <taxon>Vertebrata</taxon>
        <taxon>Euteleostomi</taxon>
        <taxon>Actinopterygii</taxon>
        <taxon>Neopterygii</taxon>
        <taxon>Teleostei</taxon>
        <taxon>Neoteleostei</taxon>
        <taxon>Acanthomorphata</taxon>
        <taxon>Carangaria</taxon>
        <taxon>Carangiformes</taxon>
        <taxon>Carangidae</taxon>
        <taxon>Seriola</taxon>
    </lineage>
</organism>
<feature type="chain" id="PRO_5017362922" evidence="2">
    <location>
        <begin position="23"/>
        <end position="193"/>
    </location>
</feature>
<proteinExistence type="predicted"/>
<reference evidence="3" key="2">
    <citation type="submission" date="2025-09" db="UniProtKB">
        <authorList>
            <consortium name="Ensembl"/>
        </authorList>
    </citation>
    <scope>IDENTIFICATION</scope>
</reference>
<evidence type="ECO:0000313" key="3">
    <source>
        <dbReference type="Ensembl" id="ENSSDUP00000003841.1"/>
    </source>
</evidence>
<dbReference type="GeneTree" id="ENSGT00500000045734"/>
<dbReference type="OMA" id="LPWYTFR"/>
<feature type="signal peptide" evidence="2">
    <location>
        <begin position="1"/>
        <end position="22"/>
    </location>
</feature>
<evidence type="ECO:0000256" key="1">
    <source>
        <dbReference type="SAM" id="MobiDB-lite"/>
    </source>
</evidence>
<keyword evidence="4" id="KW-1185">Reference proteome</keyword>
<feature type="region of interest" description="Disordered" evidence="1">
    <location>
        <begin position="107"/>
        <end position="129"/>
    </location>
</feature>
<accession>A0A3B4TCJ8</accession>